<reference evidence="2" key="1">
    <citation type="submission" date="2023-08" db="EMBL/GenBank/DDBJ databases">
        <title>Emergence of clinically-relevant ST2 carbapenem-resistant Acinetobacter baumannii strains in hospital sewages in Zhejiang, East of China.</title>
        <authorList>
            <person name="Kaichao C."/>
            <person name="Zhang R."/>
        </authorList>
    </citation>
    <scope>NUCLEOTIDE SEQUENCE</scope>
    <source>
        <strain evidence="2">M-SY-60</strain>
    </source>
</reference>
<dbReference type="GO" id="GO:0006355">
    <property type="term" value="P:regulation of DNA-templated transcription"/>
    <property type="evidence" value="ECO:0007669"/>
    <property type="project" value="InterPro"/>
</dbReference>
<dbReference type="AlphaFoldDB" id="A0AAW8JPS1"/>
<sequence>MLLEQENKIIGMIYEAALNPSSWQNVLFEIAEYTESTTAIFTATDQLSPDYDFVFTHNISDSCIKIYQDEQVKILDMRLHAPYWQEKVLGDTISSTFAHYAEMPGTDEYIFYEKCAKPTNITHTAAVLLERSAYSWAVFAVHRAPQLAQYTEQEETILKRLGVHLRRALQIYRQMISLDQDKKNIYCALDHFNIGVVLINQDMQLCYSNSIFQKIMEKSLLLKMDKNNKLKTLIKFQDNFDFLIKTALFENEMINYDAGGILALYEEEKNQSLMLSILPFMDQKNKSKKMSIVFVTETNQPQYLARGFLLQKYKLSNREMDVCELFVNGLNFEQISERLSITYGSVRIYIKNIYNKMQCGSQAELMRLLMGITLKFMHI</sequence>
<dbReference type="InterPro" id="IPR016032">
    <property type="entry name" value="Sig_transdc_resp-reg_C-effctor"/>
</dbReference>
<dbReference type="InterPro" id="IPR036388">
    <property type="entry name" value="WH-like_DNA-bd_sf"/>
</dbReference>
<organism evidence="2 3">
    <name type="scientific">Acinetobacter gerneri</name>
    <dbReference type="NCBI Taxonomy" id="202952"/>
    <lineage>
        <taxon>Bacteria</taxon>
        <taxon>Pseudomonadati</taxon>
        <taxon>Pseudomonadota</taxon>
        <taxon>Gammaproteobacteria</taxon>
        <taxon>Moraxellales</taxon>
        <taxon>Moraxellaceae</taxon>
        <taxon>Acinetobacter</taxon>
    </lineage>
</organism>
<dbReference type="SUPFAM" id="SSF46894">
    <property type="entry name" value="C-terminal effector domain of the bipartite response regulators"/>
    <property type="match status" value="1"/>
</dbReference>
<dbReference type="RefSeq" id="WP_308957293.1">
    <property type="nucleotide sequence ID" value="NZ_JAVICY010000040.1"/>
</dbReference>
<protein>
    <submittedName>
        <fullName evidence="2">Helix-turn-helix transcriptional regulator</fullName>
    </submittedName>
</protein>
<dbReference type="EMBL" id="JAVIDA010000038">
    <property type="protein sequence ID" value="MDQ9073258.1"/>
    <property type="molecule type" value="Genomic_DNA"/>
</dbReference>
<dbReference type="Pfam" id="PF00196">
    <property type="entry name" value="GerE"/>
    <property type="match status" value="1"/>
</dbReference>
<evidence type="ECO:0000313" key="3">
    <source>
        <dbReference type="Proteomes" id="UP001243195"/>
    </source>
</evidence>
<proteinExistence type="predicted"/>
<dbReference type="PRINTS" id="PR00038">
    <property type="entry name" value="HTHLUXR"/>
</dbReference>
<dbReference type="InterPro" id="IPR000792">
    <property type="entry name" value="Tscrpt_reg_LuxR_C"/>
</dbReference>
<name>A0AAW8JPS1_9GAMM</name>
<accession>A0AAW8JPS1</accession>
<feature type="domain" description="HTH luxR-type" evidence="1">
    <location>
        <begin position="312"/>
        <end position="369"/>
    </location>
</feature>
<evidence type="ECO:0000259" key="1">
    <source>
        <dbReference type="SMART" id="SM00421"/>
    </source>
</evidence>
<dbReference type="SMART" id="SM00421">
    <property type="entry name" value="HTH_LUXR"/>
    <property type="match status" value="1"/>
</dbReference>
<comment type="caution">
    <text evidence="2">The sequence shown here is derived from an EMBL/GenBank/DDBJ whole genome shotgun (WGS) entry which is preliminary data.</text>
</comment>
<gene>
    <name evidence="2" type="ORF">RFH51_17555</name>
</gene>
<evidence type="ECO:0000313" key="2">
    <source>
        <dbReference type="EMBL" id="MDQ9073258.1"/>
    </source>
</evidence>
<dbReference type="GO" id="GO:0003677">
    <property type="term" value="F:DNA binding"/>
    <property type="evidence" value="ECO:0007669"/>
    <property type="project" value="InterPro"/>
</dbReference>
<dbReference type="Proteomes" id="UP001243195">
    <property type="component" value="Unassembled WGS sequence"/>
</dbReference>
<dbReference type="Gene3D" id="1.10.10.10">
    <property type="entry name" value="Winged helix-like DNA-binding domain superfamily/Winged helix DNA-binding domain"/>
    <property type="match status" value="1"/>
</dbReference>